<dbReference type="Proteomes" id="UP000619376">
    <property type="component" value="Unassembled WGS sequence"/>
</dbReference>
<dbReference type="EMBL" id="BNAJ01000001">
    <property type="protein sequence ID" value="GHF33751.1"/>
    <property type="molecule type" value="Genomic_DNA"/>
</dbReference>
<proteinExistence type="predicted"/>
<sequence>MVRRAPMRDSAGMDDFMLLVPGGQVPARFVTLDGGAPGVEVEGVTFAHETAEVPHGLVAHTAEAHRKLDDLRRRFHVTSEASVFPFDIQEA</sequence>
<accession>A0ABQ3JJ85</accession>
<gene>
    <name evidence="1" type="ORF">GCM10017781_08150</name>
</gene>
<organism evidence="1 2">
    <name type="scientific">Deinococcus metalli</name>
    <dbReference type="NCBI Taxonomy" id="1141878"/>
    <lineage>
        <taxon>Bacteria</taxon>
        <taxon>Thermotogati</taxon>
        <taxon>Deinococcota</taxon>
        <taxon>Deinococci</taxon>
        <taxon>Deinococcales</taxon>
        <taxon>Deinococcaceae</taxon>
        <taxon>Deinococcus</taxon>
    </lineage>
</organism>
<name>A0ABQ3JJ85_9DEIO</name>
<reference evidence="2" key="1">
    <citation type="journal article" date="2019" name="Int. J. Syst. Evol. Microbiol.">
        <title>The Global Catalogue of Microorganisms (GCM) 10K type strain sequencing project: providing services to taxonomists for standard genome sequencing and annotation.</title>
        <authorList>
            <consortium name="The Broad Institute Genomics Platform"/>
            <consortium name="The Broad Institute Genome Sequencing Center for Infectious Disease"/>
            <person name="Wu L."/>
            <person name="Ma J."/>
        </authorList>
    </citation>
    <scope>NUCLEOTIDE SEQUENCE [LARGE SCALE GENOMIC DNA]</scope>
    <source>
        <strain evidence="2">CGMCC 1.18437</strain>
    </source>
</reference>
<protein>
    <submittedName>
        <fullName evidence="1">Uncharacterized protein</fullName>
    </submittedName>
</protein>
<keyword evidence="2" id="KW-1185">Reference proteome</keyword>
<comment type="caution">
    <text evidence="1">The sequence shown here is derived from an EMBL/GenBank/DDBJ whole genome shotgun (WGS) entry which is preliminary data.</text>
</comment>
<evidence type="ECO:0000313" key="2">
    <source>
        <dbReference type="Proteomes" id="UP000619376"/>
    </source>
</evidence>
<evidence type="ECO:0000313" key="1">
    <source>
        <dbReference type="EMBL" id="GHF33751.1"/>
    </source>
</evidence>